<dbReference type="InterPro" id="IPR017937">
    <property type="entry name" value="Thioredoxin_CS"/>
</dbReference>
<dbReference type="GO" id="GO:0016209">
    <property type="term" value="F:antioxidant activity"/>
    <property type="evidence" value="ECO:0007669"/>
    <property type="project" value="InterPro"/>
</dbReference>
<dbReference type="EMBL" id="FXTN01000001">
    <property type="protein sequence ID" value="SMO39482.1"/>
    <property type="molecule type" value="Genomic_DNA"/>
</dbReference>
<proteinExistence type="predicted"/>
<evidence type="ECO:0000313" key="6">
    <source>
        <dbReference type="EMBL" id="SMO39482.1"/>
    </source>
</evidence>
<keyword evidence="2" id="KW-0201">Cytochrome c-type biogenesis</keyword>
<dbReference type="SUPFAM" id="SSF52833">
    <property type="entry name" value="Thioredoxin-like"/>
    <property type="match status" value="1"/>
</dbReference>
<keyword evidence="7" id="KW-1185">Reference proteome</keyword>
<dbReference type="InterPro" id="IPR036249">
    <property type="entry name" value="Thioredoxin-like_sf"/>
</dbReference>
<feature type="domain" description="Thioredoxin" evidence="5">
    <location>
        <begin position="221"/>
        <end position="359"/>
    </location>
</feature>
<dbReference type="InterPro" id="IPR000866">
    <property type="entry name" value="AhpC/TSA"/>
</dbReference>
<reference evidence="6 7" key="1">
    <citation type="submission" date="2017-05" db="EMBL/GenBank/DDBJ databases">
        <authorList>
            <person name="Varghese N."/>
            <person name="Submissions S."/>
        </authorList>
    </citation>
    <scope>NUCLEOTIDE SEQUENCE [LARGE SCALE GENOMIC DNA]</scope>
    <source>
        <strain evidence="6 7">DSM 19036</strain>
    </source>
</reference>
<evidence type="ECO:0000256" key="4">
    <source>
        <dbReference type="ARBA" id="ARBA00023284"/>
    </source>
</evidence>
<evidence type="ECO:0000259" key="5">
    <source>
        <dbReference type="PROSITE" id="PS51352"/>
    </source>
</evidence>
<name>A0A521AX96_9SPHI</name>
<dbReference type="Pfam" id="PF00578">
    <property type="entry name" value="AhpC-TSA"/>
    <property type="match status" value="1"/>
</dbReference>
<dbReference type="Pfam" id="PF14289">
    <property type="entry name" value="DUF4369"/>
    <property type="match status" value="1"/>
</dbReference>
<evidence type="ECO:0000313" key="7">
    <source>
        <dbReference type="Proteomes" id="UP000320300"/>
    </source>
</evidence>
<keyword evidence="3" id="KW-1015">Disulfide bond</keyword>
<sequence>MNNKHKFLVVFSVCFVLFADLYAQKPAHITADIAGLNTGTVTFSYELNDAVYKDSVRADHGMISKDIRIPESVLCTLSNSINQQIRIFLLDQSSIQISGALSRFYELKVSGAGENDLLTQYKASLYSFPGTRPKPTGNTENDKRTRSVFAARQGLFRDSVLARFVAAYPAHVASAIAVYELYVTYPDRDKADQGYKTLSPAVQQSNYGKMIKTFIDASINTDPGALAANFSLADKNGRLCSLAAFKGKYVLIDFWASWCVPCRKENPNLIKAYQAYQNKGFTIVGLSMDSSKENWLTAVDQDKLPWLQLNDPKSTTGKVANIYGVKSLPANFLVGPDGKIIAKNLRGEAVQKKLKALIH</sequence>
<dbReference type="RefSeq" id="WP_142526605.1">
    <property type="nucleotide sequence ID" value="NZ_CBCSJO010000002.1"/>
</dbReference>
<dbReference type="InterPro" id="IPR050553">
    <property type="entry name" value="Thioredoxin_ResA/DsbE_sf"/>
</dbReference>
<dbReference type="PROSITE" id="PS51352">
    <property type="entry name" value="THIOREDOXIN_2"/>
    <property type="match status" value="1"/>
</dbReference>
<evidence type="ECO:0000256" key="1">
    <source>
        <dbReference type="ARBA" id="ARBA00004196"/>
    </source>
</evidence>
<dbReference type="AlphaFoldDB" id="A0A521AX96"/>
<evidence type="ECO:0000256" key="2">
    <source>
        <dbReference type="ARBA" id="ARBA00022748"/>
    </source>
</evidence>
<dbReference type="PANTHER" id="PTHR42852:SF6">
    <property type="entry name" value="THIOL:DISULFIDE INTERCHANGE PROTEIN DSBE"/>
    <property type="match status" value="1"/>
</dbReference>
<keyword evidence="4" id="KW-0676">Redox-active center</keyword>
<dbReference type="InterPro" id="IPR013766">
    <property type="entry name" value="Thioredoxin_domain"/>
</dbReference>
<dbReference type="InterPro" id="IPR025380">
    <property type="entry name" value="DUF4369"/>
</dbReference>
<organism evidence="6 7">
    <name type="scientific">Pedobacter westerhofensis</name>
    <dbReference type="NCBI Taxonomy" id="425512"/>
    <lineage>
        <taxon>Bacteria</taxon>
        <taxon>Pseudomonadati</taxon>
        <taxon>Bacteroidota</taxon>
        <taxon>Sphingobacteriia</taxon>
        <taxon>Sphingobacteriales</taxon>
        <taxon>Sphingobacteriaceae</taxon>
        <taxon>Pedobacter</taxon>
    </lineage>
</organism>
<evidence type="ECO:0000256" key="3">
    <source>
        <dbReference type="ARBA" id="ARBA00023157"/>
    </source>
</evidence>
<dbReference type="PROSITE" id="PS00194">
    <property type="entry name" value="THIOREDOXIN_1"/>
    <property type="match status" value="1"/>
</dbReference>
<dbReference type="GO" id="GO:0017004">
    <property type="term" value="P:cytochrome complex assembly"/>
    <property type="evidence" value="ECO:0007669"/>
    <property type="project" value="UniProtKB-KW"/>
</dbReference>
<dbReference type="GO" id="GO:0030313">
    <property type="term" value="C:cell envelope"/>
    <property type="evidence" value="ECO:0007669"/>
    <property type="project" value="UniProtKB-SubCell"/>
</dbReference>
<protein>
    <submittedName>
        <fullName evidence="6">Peroxiredoxin</fullName>
    </submittedName>
</protein>
<dbReference type="GO" id="GO:0016491">
    <property type="term" value="F:oxidoreductase activity"/>
    <property type="evidence" value="ECO:0007669"/>
    <property type="project" value="InterPro"/>
</dbReference>
<dbReference type="Proteomes" id="UP000320300">
    <property type="component" value="Unassembled WGS sequence"/>
</dbReference>
<accession>A0A521AX96</accession>
<dbReference type="CDD" id="cd02966">
    <property type="entry name" value="TlpA_like_family"/>
    <property type="match status" value="1"/>
</dbReference>
<dbReference type="PANTHER" id="PTHR42852">
    <property type="entry name" value="THIOL:DISULFIDE INTERCHANGE PROTEIN DSBE"/>
    <property type="match status" value="1"/>
</dbReference>
<dbReference type="OrthoDB" id="750178at2"/>
<dbReference type="Gene3D" id="3.40.30.10">
    <property type="entry name" value="Glutaredoxin"/>
    <property type="match status" value="1"/>
</dbReference>
<comment type="subcellular location">
    <subcellularLocation>
        <location evidence="1">Cell envelope</location>
    </subcellularLocation>
</comment>
<gene>
    <name evidence="6" type="ORF">SAMN06265348_101522</name>
</gene>